<dbReference type="GO" id="GO:0005743">
    <property type="term" value="C:mitochondrial inner membrane"/>
    <property type="evidence" value="ECO:0007669"/>
    <property type="project" value="UniProtKB-SubCell"/>
</dbReference>
<sequence>MLLLVLFRIIPPAGLHPSSERIVELPSDIHDKLGELMANKSSQDVLEAAHGESHDIPFLEHLIDDLNINGGGVGGEAFQDAIVRAGIVLSPLEQFAIRPSIPLSFGNVYLSFTNPTLFLLLSLSAVVLVLSLVTRKGGTSVPNAVQSFSELVYDFVPAPVNDNIGGRSVNVQQRFSPRISVTFTFSLFRNALGLVPFSFTVTSHLLCTWSLSFSMFIGITLLGVERYGLHFLSVYLPEGVPLTLAPVLVLLELIPHCFRALSSGIRLFSNLMAGHSSVKILSGFAWTMLLLQDRCYLIGDPGTLLVVLALTGLELGVAILQAHVFTISICIYLNDAPNIHRFRVLAPSPSGRLPKPPYGDMQIKVYWWWHCIGIRVVQYDCVEWSASGTPTPGLNQGNSSTMREKGRALANHCD</sequence>
<keyword evidence="8" id="KW-0375">Hydrogen ion transport</keyword>
<organism evidence="17">
    <name type="scientific">Viscum crassulae</name>
    <dbReference type="NCBI Taxonomy" id="1522199"/>
    <lineage>
        <taxon>Eukaryota</taxon>
        <taxon>Viridiplantae</taxon>
        <taxon>Streptophyta</taxon>
        <taxon>Embryophyta</taxon>
        <taxon>Tracheophyta</taxon>
        <taxon>Spermatophyta</taxon>
        <taxon>Magnoliopsida</taxon>
        <taxon>eudicotyledons</taxon>
        <taxon>Gunneridae</taxon>
        <taxon>Pentapetalae</taxon>
        <taxon>Santalales</taxon>
        <taxon>Viscaceae</taxon>
        <taxon>Viscum</taxon>
    </lineage>
</organism>
<evidence type="ECO:0000256" key="4">
    <source>
        <dbReference type="ARBA" id="ARBA00011648"/>
    </source>
</evidence>
<evidence type="ECO:0000256" key="5">
    <source>
        <dbReference type="ARBA" id="ARBA00022448"/>
    </source>
</evidence>
<feature type="transmembrane region" description="Helical" evidence="15">
    <location>
        <begin position="270"/>
        <end position="291"/>
    </location>
</feature>
<dbReference type="PANTHER" id="PTHR11410">
    <property type="entry name" value="ATP SYNTHASE SUBUNIT A"/>
    <property type="match status" value="1"/>
</dbReference>
<dbReference type="InterPro" id="IPR035908">
    <property type="entry name" value="F0_ATP_A_sf"/>
</dbReference>
<dbReference type="Gene3D" id="1.20.120.220">
    <property type="entry name" value="ATP synthase, F0 complex, subunit A"/>
    <property type="match status" value="1"/>
</dbReference>
<evidence type="ECO:0000256" key="13">
    <source>
        <dbReference type="ARBA" id="ARBA00023310"/>
    </source>
</evidence>
<evidence type="ECO:0000256" key="10">
    <source>
        <dbReference type="ARBA" id="ARBA00022989"/>
    </source>
</evidence>
<keyword evidence="16" id="KW-0732">Signal</keyword>
<evidence type="ECO:0000256" key="8">
    <source>
        <dbReference type="ARBA" id="ARBA00022781"/>
    </source>
</evidence>
<keyword evidence="11" id="KW-0406">Ion transport</keyword>
<proteinExistence type="inferred from homology"/>
<keyword evidence="6" id="KW-0138">CF(0)</keyword>
<feature type="signal peptide" evidence="16">
    <location>
        <begin position="1"/>
        <end position="15"/>
    </location>
</feature>
<dbReference type="EMBL" id="KJ146759">
    <property type="protein sequence ID" value="AIG54104.1"/>
    <property type="molecule type" value="Genomic_DNA"/>
</dbReference>
<feature type="chain" id="PRO_5012294518" description="ATP synthase subunit a" evidence="16">
    <location>
        <begin position="16"/>
        <end position="414"/>
    </location>
</feature>
<evidence type="ECO:0000256" key="12">
    <source>
        <dbReference type="ARBA" id="ARBA00023136"/>
    </source>
</evidence>
<dbReference type="InterPro" id="IPR045083">
    <property type="entry name" value="ATP_synth_F0_asu_bact/mt"/>
</dbReference>
<gene>
    <name evidence="17" type="primary">atp6</name>
</gene>
<keyword evidence="7 15" id="KW-0812">Transmembrane</keyword>
<feature type="transmembrane region" description="Helical" evidence="15">
    <location>
        <begin position="112"/>
        <end position="133"/>
    </location>
</feature>
<dbReference type="GO" id="GO:0046933">
    <property type="term" value="F:proton-transporting ATP synthase activity, rotational mechanism"/>
    <property type="evidence" value="ECO:0007669"/>
    <property type="project" value="TreeGrafter"/>
</dbReference>
<evidence type="ECO:0000313" key="17">
    <source>
        <dbReference type="EMBL" id="AIG54104.1"/>
    </source>
</evidence>
<feature type="transmembrane region" description="Helical" evidence="15">
    <location>
        <begin position="194"/>
        <end position="219"/>
    </location>
</feature>
<keyword evidence="17" id="KW-0496">Mitochondrion</keyword>
<evidence type="ECO:0000256" key="11">
    <source>
        <dbReference type="ARBA" id="ARBA00023065"/>
    </source>
</evidence>
<evidence type="ECO:0000256" key="2">
    <source>
        <dbReference type="ARBA" id="ARBA00004448"/>
    </source>
</evidence>
<evidence type="ECO:0000256" key="7">
    <source>
        <dbReference type="ARBA" id="ARBA00022692"/>
    </source>
</evidence>
<protein>
    <recommendedName>
        <fullName evidence="14">ATP synthase subunit a</fullName>
    </recommendedName>
</protein>
<keyword evidence="10 15" id="KW-1133">Transmembrane helix</keyword>
<dbReference type="AlphaFoldDB" id="A0A0R5K952"/>
<evidence type="ECO:0000256" key="14">
    <source>
        <dbReference type="RuleBase" id="RU004450"/>
    </source>
</evidence>
<dbReference type="NCBIfam" id="TIGR01131">
    <property type="entry name" value="ATP_synt_6_or_A"/>
    <property type="match status" value="1"/>
</dbReference>
<geneLocation type="mitochondrion" evidence="17"/>
<dbReference type="SUPFAM" id="SSF81336">
    <property type="entry name" value="F1F0 ATP synthase subunit A"/>
    <property type="match status" value="1"/>
</dbReference>
<comment type="function">
    <text evidence="1">Mitochondrial membrane ATP synthase (F(1)F(0) ATP synthase or Complex V) produces ATP from ADP in the presence of a proton gradient across the membrane which is generated by electron transport complexes of the respiratory chain. F-type ATPases consist of two structural domains, F(1) - containing the extramembraneous catalytic core and F(0) - containing the membrane proton channel, linked together by a central stalk and a peripheral stalk. During catalysis, ATP synthesis in the catalytic domain of F(1) is coupled via a rotary mechanism of the central stalk subunits to proton translocation. Key component of the proton channel; it may play a direct role in the translocation of protons across the membrane.</text>
</comment>
<dbReference type="FunFam" id="1.20.120.220:FF:000003">
    <property type="entry name" value="ATP synthase subunit a"/>
    <property type="match status" value="1"/>
</dbReference>
<dbReference type="Pfam" id="PF00119">
    <property type="entry name" value="ATP-synt_A"/>
    <property type="match status" value="1"/>
</dbReference>
<evidence type="ECO:0000256" key="3">
    <source>
        <dbReference type="ARBA" id="ARBA00006810"/>
    </source>
</evidence>
<dbReference type="PRINTS" id="PR00123">
    <property type="entry name" value="ATPASEA"/>
</dbReference>
<dbReference type="PANTHER" id="PTHR11410:SF0">
    <property type="entry name" value="ATP SYNTHASE SUBUNIT A"/>
    <property type="match status" value="1"/>
</dbReference>
<dbReference type="HAMAP" id="MF_01393">
    <property type="entry name" value="ATP_synth_a_bact"/>
    <property type="match status" value="1"/>
</dbReference>
<dbReference type="GO" id="GO:0045259">
    <property type="term" value="C:proton-transporting ATP synthase complex"/>
    <property type="evidence" value="ECO:0007669"/>
    <property type="project" value="UniProtKB-KW"/>
</dbReference>
<feature type="transmembrane region" description="Helical" evidence="15">
    <location>
        <begin position="303"/>
        <end position="333"/>
    </location>
</feature>
<keyword evidence="5" id="KW-0813">Transport</keyword>
<evidence type="ECO:0000256" key="16">
    <source>
        <dbReference type="SAM" id="SignalP"/>
    </source>
</evidence>
<name>A0A0R5K952_9MAGN</name>
<evidence type="ECO:0000256" key="6">
    <source>
        <dbReference type="ARBA" id="ARBA00022547"/>
    </source>
</evidence>
<evidence type="ECO:0000256" key="1">
    <source>
        <dbReference type="ARBA" id="ARBA00002070"/>
    </source>
</evidence>
<keyword evidence="9" id="KW-0999">Mitochondrion inner membrane</keyword>
<accession>A0A0R5K952</accession>
<comment type="similarity">
    <text evidence="3">Belongs to the ATPase A chain family.</text>
</comment>
<keyword evidence="13" id="KW-0066">ATP synthesis</keyword>
<feature type="transmembrane region" description="Helical" evidence="15">
    <location>
        <begin position="239"/>
        <end position="258"/>
    </location>
</feature>
<reference evidence="17" key="1">
    <citation type="journal article" date="2015" name="Sci. Rep.">
        <title>Massive gene loss in mistletoe (Viscum, Viscaceae) mitochondria.</title>
        <authorList>
            <person name="Petersen G."/>
            <person name="Cuenca A."/>
            <person name="Moller I.M."/>
            <person name="Seberg O."/>
        </authorList>
    </citation>
    <scope>NUCLEOTIDE SEQUENCE</scope>
</reference>
<evidence type="ECO:0000256" key="15">
    <source>
        <dbReference type="SAM" id="Phobius"/>
    </source>
</evidence>
<dbReference type="InterPro" id="IPR000568">
    <property type="entry name" value="ATP_synth_F0_asu"/>
</dbReference>
<evidence type="ECO:0000256" key="9">
    <source>
        <dbReference type="ARBA" id="ARBA00022792"/>
    </source>
</evidence>
<keyword evidence="12 15" id="KW-0472">Membrane</keyword>
<comment type="subcellular location">
    <subcellularLocation>
        <location evidence="2 14">Mitochondrion inner membrane</location>
        <topology evidence="2 14">Multi-pass membrane protein</topology>
    </subcellularLocation>
</comment>
<comment type="subunit">
    <text evidence="4">F-type ATPases have 2 components, CF(1) - the catalytic core - and CF(0) - the membrane proton channel. CF(1) has five subunits: alpha(3), beta(3), gamma(1), delta(1), epsilon(1). CF(0) has three main subunits: a, b and c.</text>
</comment>
<dbReference type="InterPro" id="IPR023011">
    <property type="entry name" value="ATP_synth_F0_asu_AS"/>
</dbReference>
<dbReference type="CDD" id="cd00310">
    <property type="entry name" value="ATP-synt_Fo_a_6"/>
    <property type="match status" value="1"/>
</dbReference>
<dbReference type="PROSITE" id="PS00449">
    <property type="entry name" value="ATPASE_A"/>
    <property type="match status" value="1"/>
</dbReference>